<dbReference type="Pfam" id="PF26283">
    <property type="entry name" value="Ig_TRAPPC9-Trs120_4th"/>
    <property type="match status" value="1"/>
</dbReference>
<reference evidence="6 7" key="1">
    <citation type="journal article" date="2023" name="IMA Fungus">
        <title>Comparative genomic study of the Penicillium genus elucidates a diverse pangenome and 15 lateral gene transfer events.</title>
        <authorList>
            <person name="Petersen C."/>
            <person name="Sorensen T."/>
            <person name="Nielsen M.R."/>
            <person name="Sondergaard T.E."/>
            <person name="Sorensen J.L."/>
            <person name="Fitzpatrick D.A."/>
            <person name="Frisvad J.C."/>
            <person name="Nielsen K.L."/>
        </authorList>
    </citation>
    <scope>NUCLEOTIDE SEQUENCE [LARGE SCALE GENOMIC DNA]</scope>
    <source>
        <strain evidence="6 7">IBT 29057</strain>
    </source>
</reference>
<dbReference type="InterPro" id="IPR058565">
    <property type="entry name" value="Ig_TRAPPC9_Trs120_1st"/>
</dbReference>
<dbReference type="InterPro" id="IPR058564">
    <property type="entry name" value="TPR_TRAPPC9_Trs120"/>
</dbReference>
<protein>
    <recommendedName>
        <fullName evidence="8">Hypercellular protein HypA</fullName>
    </recommendedName>
</protein>
<feature type="domain" description="Trs120/TRAPPC9 first Ig-like" evidence="3">
    <location>
        <begin position="241"/>
        <end position="435"/>
    </location>
</feature>
<dbReference type="Pfam" id="PF26254">
    <property type="entry name" value="Ig_TRAPPC9-Trs120_1st"/>
    <property type="match status" value="1"/>
</dbReference>
<feature type="domain" description="Trs120/TRAPPC9 fourth Ig-like" evidence="5">
    <location>
        <begin position="802"/>
        <end position="955"/>
    </location>
</feature>
<accession>A0AAD6DFR6</accession>
<dbReference type="Pfam" id="PF26280">
    <property type="entry name" value="Ig_TRAPPC9-Trs120_2nd"/>
    <property type="match status" value="1"/>
</dbReference>
<evidence type="ECO:0000259" key="4">
    <source>
        <dbReference type="Pfam" id="PF26282"/>
    </source>
</evidence>
<keyword evidence="7" id="KW-1185">Reference proteome</keyword>
<dbReference type="PANTHER" id="PTHR21512">
    <property type="entry name" value="TRAFFICKING PROTEIN PARTICLE COMPLEX SUBUNIT 9"/>
    <property type="match status" value="1"/>
</dbReference>
<dbReference type="Proteomes" id="UP001216150">
    <property type="component" value="Unassembled WGS sequence"/>
</dbReference>
<proteinExistence type="predicted"/>
<evidence type="ECO:0000259" key="3">
    <source>
        <dbReference type="Pfam" id="PF26254"/>
    </source>
</evidence>
<evidence type="ECO:0000259" key="2">
    <source>
        <dbReference type="Pfam" id="PF26251"/>
    </source>
</evidence>
<sequence length="956" mass="106465">MSPSFPLLQPELPRGTVVLRKTDIANFLFRALPLSPGAELPATDYVPIIVGVVSVLNTLDLPRKKAFVMRELLSVMIPTLVQARKIGAAEVGIHPAAGLASLGDAVFDVNALDVGPGNMESSVRLLLATIGETYGVQPSAFYEWEKRLNRYGDLNLKIDVLKACINCCEALPDFDGVLRFTVELMQTIRGDLMLAENYHVPPYLPRDEQIRLLNNIKRTVGAANRLGASNMAAEYWDDFLVRDVQLLALPAPRRPVRRSKSELQAVTTSSDKSKKDPFLYNPFAKPNSKALETLAVMDEPASFRVTLQNPYEFEIEIEHLRLEGEGVSFEAVSENIVLPPLCLQEVIVLGTAHEEGILNISNCVIKVRNCRMRKFPIFKTFWKPDPEVKFKKTGLAAKKPLNERPTSWSSTTSKDGKVLAKKGPETETCQVKVIGKQPSLLIESMSLSQSAMMVLEGEIRSFTITLQNTSSCPVDFVLFTFQDSTTRQLQSALRNKDLLPVEIYELELKLATQPALRWRREDSDTNDCSIPPKQKATFTVDVLGKPGLQETTVQIDYSCLGTKQSDLPEVFYTRQLFVPLTVTVNASVEVARCDVLPFSGDFAWRNNINAPVSPDKEPNSPLSTTDNDPFSQVLARLGNGAYGPDHCVVLLDLRNAWPSPLSVWLRVDEHSISGEGDQNGQYSVDGELQPGQTSRFVLVLPRVYLDNPYATIPVVNTGTRRQFVVSANKLTFEAEGASREAFWFREELLKRIIGGWSEPATGRKGSIDLRNIRLNARMVEAMRLEDVEMTFSLTSPLTTTSTDSDSPSNAVVQNGRSRFRVNTDDLLTLNITVRNRSSRPIHPLLRLQPSLRHQPNNVALDLTRRLAWTGMLQQALPVLQSGESTKASIGVTVLCRGEYEFGASVEEARLLRSFGESNKDDLDPNDDSIKDTFGADVVRRRRMWHAKEACVIHARD</sequence>
<dbReference type="GO" id="GO:0005802">
    <property type="term" value="C:trans-Golgi network"/>
    <property type="evidence" value="ECO:0007669"/>
    <property type="project" value="TreeGrafter"/>
</dbReference>
<organism evidence="6 7">
    <name type="scientific">Penicillium hetheringtonii</name>
    <dbReference type="NCBI Taxonomy" id="911720"/>
    <lineage>
        <taxon>Eukaryota</taxon>
        <taxon>Fungi</taxon>
        <taxon>Dikarya</taxon>
        <taxon>Ascomycota</taxon>
        <taxon>Pezizomycotina</taxon>
        <taxon>Eurotiomycetes</taxon>
        <taxon>Eurotiomycetidae</taxon>
        <taxon>Eurotiales</taxon>
        <taxon>Aspergillaceae</taxon>
        <taxon>Penicillium</taxon>
    </lineage>
</organism>
<gene>
    <name evidence="6" type="ORF">N7450_007778</name>
</gene>
<dbReference type="InterPro" id="IPR058568">
    <property type="entry name" value="Ig_TRAPPC9_Trs120_4th"/>
</dbReference>
<feature type="region of interest" description="Disordered" evidence="1">
    <location>
        <begin position="401"/>
        <end position="421"/>
    </location>
</feature>
<dbReference type="PANTHER" id="PTHR21512:SF5">
    <property type="entry name" value="TRAFFICKING PROTEIN PARTICLE COMPLEX SUBUNIT 9"/>
    <property type="match status" value="1"/>
</dbReference>
<evidence type="ECO:0000313" key="6">
    <source>
        <dbReference type="EMBL" id="KAJ5578911.1"/>
    </source>
</evidence>
<dbReference type="EMBL" id="JAQJAC010000007">
    <property type="protein sequence ID" value="KAJ5578911.1"/>
    <property type="molecule type" value="Genomic_DNA"/>
</dbReference>
<feature type="compositionally biased region" description="Polar residues" evidence="1">
    <location>
        <begin position="404"/>
        <end position="413"/>
    </location>
</feature>
<dbReference type="InterPro" id="IPR013935">
    <property type="entry name" value="Trs120_TRAPPC9"/>
</dbReference>
<evidence type="ECO:0000313" key="7">
    <source>
        <dbReference type="Proteomes" id="UP001216150"/>
    </source>
</evidence>
<dbReference type="Pfam" id="PF26251">
    <property type="entry name" value="TPR_TRAPPC9-Trs120"/>
    <property type="match status" value="1"/>
</dbReference>
<comment type="caution">
    <text evidence="6">The sequence shown here is derived from an EMBL/GenBank/DDBJ whole genome shotgun (WGS) entry which is preliminary data.</text>
</comment>
<dbReference type="InterPro" id="IPR058567">
    <property type="entry name" value="Ig_TRAPPC9_Trs120_3rd"/>
</dbReference>
<feature type="domain" description="Trs120/TRAPPC9 third Ig-like" evidence="4">
    <location>
        <begin position="588"/>
        <end position="783"/>
    </location>
</feature>
<evidence type="ECO:0000259" key="5">
    <source>
        <dbReference type="Pfam" id="PF26283"/>
    </source>
</evidence>
<dbReference type="Pfam" id="PF26282">
    <property type="entry name" value="Ig_TRAPPC9-Trs120_3rd"/>
    <property type="match status" value="1"/>
</dbReference>
<feature type="region of interest" description="Disordered" evidence="1">
    <location>
        <begin position="607"/>
        <end position="628"/>
    </location>
</feature>
<evidence type="ECO:0000256" key="1">
    <source>
        <dbReference type="SAM" id="MobiDB-lite"/>
    </source>
</evidence>
<dbReference type="AlphaFoldDB" id="A0AAD6DFR6"/>
<evidence type="ECO:0008006" key="8">
    <source>
        <dbReference type="Google" id="ProtNLM"/>
    </source>
</evidence>
<feature type="domain" description="Trs120/TRAPPC9 TPR region" evidence="2">
    <location>
        <begin position="17"/>
        <end position="227"/>
    </location>
</feature>
<name>A0AAD6DFR6_9EURO</name>